<evidence type="ECO:0000313" key="2">
    <source>
        <dbReference type="EMBL" id="UMB71867.1"/>
    </source>
</evidence>
<feature type="compositionally biased region" description="Polar residues" evidence="1">
    <location>
        <begin position="16"/>
        <end position="30"/>
    </location>
</feature>
<feature type="region of interest" description="Disordered" evidence="1">
    <location>
        <begin position="53"/>
        <end position="74"/>
    </location>
</feature>
<evidence type="ECO:0000256" key="1">
    <source>
        <dbReference type="SAM" id="MobiDB-lite"/>
    </source>
</evidence>
<name>A0ABY3VQZ2_9MYCO</name>
<evidence type="ECO:0000313" key="3">
    <source>
        <dbReference type="Proteomes" id="UP001055336"/>
    </source>
</evidence>
<sequence>MVIAATLIASAVGCSNDSTSTKAPSGSATTPRPPVSDYTTLLIKASDIKAPDAFTAGPATKDPNGQQGASVTFTDSDHSHSIIDTIQILPDVEAAASALDSAKASRRETLHAKSLRVEVGVGGATVTGQSEDHSKGVTVLLFTENKALVTIEFDGPSYALAPPEFVADVGQKQDELVKNALGS</sequence>
<dbReference type="Proteomes" id="UP001055336">
    <property type="component" value="Chromosome"/>
</dbReference>
<gene>
    <name evidence="2" type="ORF">MKK62_11975</name>
</gene>
<protein>
    <recommendedName>
        <fullName evidence="4">DUF5642 domain-containing protein</fullName>
    </recommendedName>
</protein>
<feature type="region of interest" description="Disordered" evidence="1">
    <location>
        <begin position="16"/>
        <end position="36"/>
    </location>
</feature>
<dbReference type="EMBL" id="CP092488">
    <property type="protein sequence ID" value="UMB71867.1"/>
    <property type="molecule type" value="Genomic_DNA"/>
</dbReference>
<keyword evidence="3" id="KW-1185">Reference proteome</keyword>
<accession>A0ABY3VQZ2</accession>
<feature type="compositionally biased region" description="Polar residues" evidence="1">
    <location>
        <begin position="63"/>
        <end position="74"/>
    </location>
</feature>
<evidence type="ECO:0008006" key="4">
    <source>
        <dbReference type="Google" id="ProtNLM"/>
    </source>
</evidence>
<proteinExistence type="predicted"/>
<reference evidence="2" key="1">
    <citation type="submission" date="2022-08" db="EMBL/GenBank/DDBJ databases">
        <title>Whole genome sequencing of non-tuberculosis mycobacteria type-strains.</title>
        <authorList>
            <person name="Igarashi Y."/>
            <person name="Osugi A."/>
            <person name="Mitarai S."/>
        </authorList>
    </citation>
    <scope>NUCLEOTIDE SEQUENCE</scope>
    <source>
        <strain evidence="2">DSM 45127</strain>
    </source>
</reference>
<dbReference type="RefSeq" id="WP_240263595.1">
    <property type="nucleotide sequence ID" value="NZ_CP092488.2"/>
</dbReference>
<organism evidence="2 3">
    <name type="scientific">Mycobacterium paraterrae</name>
    <dbReference type="NCBI Taxonomy" id="577492"/>
    <lineage>
        <taxon>Bacteria</taxon>
        <taxon>Bacillati</taxon>
        <taxon>Actinomycetota</taxon>
        <taxon>Actinomycetes</taxon>
        <taxon>Mycobacteriales</taxon>
        <taxon>Mycobacteriaceae</taxon>
        <taxon>Mycobacterium</taxon>
    </lineage>
</organism>